<protein>
    <submittedName>
        <fullName evidence="2">CAP-Gly domain-containing linker protein 1-like isoform X1</fullName>
    </submittedName>
</protein>
<dbReference type="AlphaFoldDB" id="A0AAV4M058"/>
<keyword evidence="1" id="KW-0175">Coiled coil</keyword>
<name>A0AAV4M058_BABCB</name>
<feature type="coiled-coil region" evidence="1">
    <location>
        <begin position="239"/>
        <end position="359"/>
    </location>
</feature>
<feature type="coiled-coil region" evidence="1">
    <location>
        <begin position="401"/>
        <end position="570"/>
    </location>
</feature>
<keyword evidence="3" id="KW-1185">Reference proteome</keyword>
<accession>A0AAV4M058</accession>
<dbReference type="RefSeq" id="XP_067717857.1">
    <property type="nucleotide sequence ID" value="XM_067861756.1"/>
</dbReference>
<dbReference type="Proteomes" id="UP001497744">
    <property type="component" value="Unassembled WGS sequence"/>
</dbReference>
<sequence length="745" mass="83232">MEALLSLYRRTVATDLKDTLQPANAHTLQCLLYENADVFGHLCKYDNFHRAFGVPPNPCESVTFIRFWRGVEDVVTGPEPVITGSASIELQKSLFVEDALLRTMRQFRDELLKHSSQMSMPSFMSVIDTCSKNSELEEFWSRVRENSRRTFSYGEVDINDISDMIFGHLCQRFCSRPERAGNLCTISTCISIEGGDDLADTPSAHSLSSAPSSGRSVQPFEERYRQLLEDLDTRLPAVYNRFCQRIDELTEQRQQLETECETRGKQLDDLRSELAAAKLALQSRCDQLQESNSSLHRKVESQELELDNYRIQVANLQRRADSRDSPRLREELSTSRRRCASLERMNVDLRHSLDQAESLYNSALARRSDSVEVCVGTEVERPDLDVADSAVPDGWSTSEDRANLLQELDSLRAEKAALSHTTCEMSRRLESLSGELELALRKNEAAAERLKFVVPGEKHEAEKRALQTQVADLESRLLVLHDLVASLRKTNENVDTERRSLLCAKSDLEREVAASKSTALAAECELESLRQKCVQLESDVAATSDLRRQLQEYRVSNAELQDKIDAVTRENLGLVSRLEELSAPLTSMSALAAKQVDSSDYGCSALSARTETTDCDEDERPDANAHNLNMIRISPALAEMRRLNTLNALKYGDADLGLGDSHMFFSSGLEDGACGPLVYRQVFGFPRAPSVELESDDIALLHDPRELGLDDNPPVSDEAAPDALHAATSYLSDALNFAFITGGSE</sequence>
<evidence type="ECO:0000256" key="1">
    <source>
        <dbReference type="SAM" id="Coils"/>
    </source>
</evidence>
<comment type="caution">
    <text evidence="2">The sequence shown here is derived from an EMBL/GenBank/DDBJ whole genome shotgun (WGS) entry which is preliminary data.</text>
</comment>
<reference evidence="2 3" key="1">
    <citation type="submission" date="2021-06" db="EMBL/GenBank/DDBJ databases">
        <title>Genome sequence of Babesia caballi.</title>
        <authorList>
            <person name="Yamagishi J."/>
            <person name="Kidaka T."/>
            <person name="Ochi A."/>
        </authorList>
    </citation>
    <scope>NUCLEOTIDE SEQUENCE [LARGE SCALE GENOMIC DNA]</scope>
    <source>
        <strain evidence="2">USDA-D6B2</strain>
    </source>
</reference>
<dbReference type="GeneID" id="94197269"/>
<evidence type="ECO:0000313" key="2">
    <source>
        <dbReference type="EMBL" id="GIX65788.1"/>
    </source>
</evidence>
<dbReference type="EMBL" id="BPLF01000005">
    <property type="protein sequence ID" value="GIX65788.1"/>
    <property type="molecule type" value="Genomic_DNA"/>
</dbReference>
<evidence type="ECO:0000313" key="3">
    <source>
        <dbReference type="Proteomes" id="UP001497744"/>
    </source>
</evidence>
<dbReference type="PANTHER" id="PTHR23159">
    <property type="entry name" value="CENTROSOMAL PROTEIN 2"/>
    <property type="match status" value="1"/>
</dbReference>
<organism evidence="2 3">
    <name type="scientific">Babesia caballi</name>
    <dbReference type="NCBI Taxonomy" id="5871"/>
    <lineage>
        <taxon>Eukaryota</taxon>
        <taxon>Sar</taxon>
        <taxon>Alveolata</taxon>
        <taxon>Apicomplexa</taxon>
        <taxon>Aconoidasida</taxon>
        <taxon>Piroplasmida</taxon>
        <taxon>Babesiidae</taxon>
        <taxon>Babesia</taxon>
    </lineage>
</organism>
<dbReference type="PANTHER" id="PTHR23159:SF31">
    <property type="entry name" value="CENTROSOME-ASSOCIATED PROTEIN CEP250 ISOFORM X1"/>
    <property type="match status" value="1"/>
</dbReference>
<gene>
    <name evidence="2" type="ORF">BcabD6B2_52230</name>
</gene>
<proteinExistence type="predicted"/>